<dbReference type="Pfam" id="PF01142">
    <property type="entry name" value="TruD"/>
    <property type="match status" value="2"/>
</dbReference>
<dbReference type="Proteomes" id="UP000291106">
    <property type="component" value="Chromosome"/>
</dbReference>
<reference evidence="6 7" key="1">
    <citation type="submission" date="2019-02" db="EMBL/GenBank/DDBJ databases">
        <title>Shewanella sp. D4-2 isolated from Dokdo Island.</title>
        <authorList>
            <person name="Baek K."/>
        </authorList>
    </citation>
    <scope>NUCLEOTIDE SEQUENCE [LARGE SCALE GENOMIC DNA]</scope>
    <source>
        <strain evidence="6 7">D4-2</strain>
    </source>
</reference>
<sequence>MTQLHYLHGKPQVTADLRTENADFIVQEILPFSPTGEGEHHLVQIRKSGFNTNQVVDMLAKFAKVHPKEVTYAGQKDKNAVTEQWFGIRIPGKDTPDWQAFSQQNITVLQSSRHSKKLRIGALLGNKFTLTLRNVSDTAAFEARLEQVLKTGVPNYFGEQRFGHNGKNLTLGRNMLNGGRKIKDRKKRSMFLSAVRSNIFNLVVSHRLQTSGLQGLDGDCVMLSGSKSYFVADSWDDTIEQRLITKDIQLSAPLWGRGAALAQGDAAQIEQAALTGFEQDLKGLEQAGLEQERRPLMLEPQGLKWQLADNTMVLEFILPAGSYATSVLRELVDYQDVQQIAWQKMVAEQSEQQASAQAETGQGEARD</sequence>
<dbReference type="InterPro" id="IPR043165">
    <property type="entry name" value="TruD_insert_sf"/>
</dbReference>
<dbReference type="GO" id="GO:0003723">
    <property type="term" value="F:RNA binding"/>
    <property type="evidence" value="ECO:0007669"/>
    <property type="project" value="InterPro"/>
</dbReference>
<dbReference type="InterPro" id="IPR050170">
    <property type="entry name" value="TruD_pseudoU_synthase"/>
</dbReference>
<dbReference type="CDD" id="cd02575">
    <property type="entry name" value="PseudoU_synth_EcTruD"/>
    <property type="match status" value="1"/>
</dbReference>
<dbReference type="NCBIfam" id="TIGR00094">
    <property type="entry name" value="tRNA_TruD_broad"/>
    <property type="match status" value="1"/>
</dbReference>
<dbReference type="EMBL" id="CP036200">
    <property type="protein sequence ID" value="QBF82157.1"/>
    <property type="molecule type" value="Genomic_DNA"/>
</dbReference>
<keyword evidence="3 4" id="KW-0413">Isomerase</keyword>
<evidence type="ECO:0000313" key="6">
    <source>
        <dbReference type="EMBL" id="QBF82157.1"/>
    </source>
</evidence>
<organism evidence="6 7">
    <name type="scientific">Shewanella maritima</name>
    <dbReference type="NCBI Taxonomy" id="2520507"/>
    <lineage>
        <taxon>Bacteria</taxon>
        <taxon>Pseudomonadati</taxon>
        <taxon>Pseudomonadota</taxon>
        <taxon>Gammaproteobacteria</taxon>
        <taxon>Alteromonadales</taxon>
        <taxon>Shewanellaceae</taxon>
        <taxon>Shewanella</taxon>
    </lineage>
</organism>
<dbReference type="GO" id="GO:0005829">
    <property type="term" value="C:cytosol"/>
    <property type="evidence" value="ECO:0007669"/>
    <property type="project" value="TreeGrafter"/>
</dbReference>
<evidence type="ECO:0000256" key="1">
    <source>
        <dbReference type="ARBA" id="ARBA00007953"/>
    </source>
</evidence>
<dbReference type="GO" id="GO:0031119">
    <property type="term" value="P:tRNA pseudouridine synthesis"/>
    <property type="evidence" value="ECO:0007669"/>
    <property type="project" value="UniProtKB-UniRule"/>
</dbReference>
<evidence type="ECO:0000313" key="7">
    <source>
        <dbReference type="Proteomes" id="UP000291106"/>
    </source>
</evidence>
<keyword evidence="7" id="KW-1185">Reference proteome</keyword>
<dbReference type="PROSITE" id="PS01268">
    <property type="entry name" value="UPF0024"/>
    <property type="match status" value="1"/>
</dbReference>
<protein>
    <recommendedName>
        <fullName evidence="4">tRNA pseudouridine synthase D</fullName>
        <ecNumber evidence="4">5.4.99.27</ecNumber>
    </recommendedName>
    <alternativeName>
        <fullName evidence="4">tRNA pseudouridine(13) synthase</fullName>
    </alternativeName>
    <alternativeName>
        <fullName evidence="4">tRNA pseudouridylate synthase D</fullName>
    </alternativeName>
    <alternativeName>
        <fullName evidence="4">tRNA-uridine isomerase D</fullName>
    </alternativeName>
</protein>
<evidence type="ECO:0000256" key="3">
    <source>
        <dbReference type="ARBA" id="ARBA00023235"/>
    </source>
</evidence>
<feature type="active site" description="Nucleophile" evidence="4">
    <location>
        <position position="77"/>
    </location>
</feature>
<dbReference type="AlphaFoldDB" id="A0A411PEY8"/>
<dbReference type="PROSITE" id="PS50984">
    <property type="entry name" value="TRUD"/>
    <property type="match status" value="1"/>
</dbReference>
<proteinExistence type="inferred from homology"/>
<evidence type="ECO:0000259" key="5">
    <source>
        <dbReference type="PROSITE" id="PS50984"/>
    </source>
</evidence>
<evidence type="ECO:0000256" key="2">
    <source>
        <dbReference type="ARBA" id="ARBA00022694"/>
    </source>
</evidence>
<dbReference type="PANTHER" id="PTHR47811:SF1">
    <property type="entry name" value="TRNA PSEUDOURIDINE SYNTHASE D"/>
    <property type="match status" value="1"/>
</dbReference>
<keyword evidence="2 4" id="KW-0819">tRNA processing</keyword>
<dbReference type="InterPro" id="IPR042214">
    <property type="entry name" value="TruD_catalytic"/>
</dbReference>
<dbReference type="GO" id="GO:0160150">
    <property type="term" value="F:tRNA pseudouridine(13) synthase activity"/>
    <property type="evidence" value="ECO:0007669"/>
    <property type="project" value="UniProtKB-EC"/>
</dbReference>
<dbReference type="KEGG" id="smai:EXU30_05170"/>
<dbReference type="HAMAP" id="MF_01082">
    <property type="entry name" value="TruD"/>
    <property type="match status" value="1"/>
</dbReference>
<feature type="domain" description="TRUD" evidence="5">
    <location>
        <begin position="152"/>
        <end position="298"/>
    </location>
</feature>
<dbReference type="PANTHER" id="PTHR47811">
    <property type="entry name" value="TRNA PSEUDOURIDINE SYNTHASE D"/>
    <property type="match status" value="1"/>
</dbReference>
<comment type="function">
    <text evidence="4">Responsible for synthesis of pseudouridine from uracil-13 in transfer RNAs.</text>
</comment>
<dbReference type="InterPro" id="IPR001656">
    <property type="entry name" value="PsdUridine_synth_TruD"/>
</dbReference>
<comment type="similarity">
    <text evidence="1 4">Belongs to the pseudouridine synthase TruD family.</text>
</comment>
<dbReference type="InterPro" id="IPR020103">
    <property type="entry name" value="PsdUridine_synth_cat_dom_sf"/>
</dbReference>
<dbReference type="RefSeq" id="WP_130598129.1">
    <property type="nucleotide sequence ID" value="NZ_CP036200.1"/>
</dbReference>
<evidence type="ECO:0000256" key="4">
    <source>
        <dbReference type="HAMAP-Rule" id="MF_01082"/>
    </source>
</evidence>
<dbReference type="SUPFAM" id="SSF55120">
    <property type="entry name" value="Pseudouridine synthase"/>
    <property type="match status" value="1"/>
</dbReference>
<gene>
    <name evidence="4 6" type="primary">truD</name>
    <name evidence="6" type="ORF">EXU30_05170</name>
</gene>
<dbReference type="InterPro" id="IPR011760">
    <property type="entry name" value="PsdUridine_synth_TruD_insert"/>
</dbReference>
<comment type="catalytic activity">
    <reaction evidence="4">
        <text>uridine(13) in tRNA = pseudouridine(13) in tRNA</text>
        <dbReference type="Rhea" id="RHEA:42540"/>
        <dbReference type="Rhea" id="RHEA-COMP:10105"/>
        <dbReference type="Rhea" id="RHEA-COMP:10106"/>
        <dbReference type="ChEBI" id="CHEBI:65314"/>
        <dbReference type="ChEBI" id="CHEBI:65315"/>
        <dbReference type="EC" id="5.4.99.27"/>
    </reaction>
</comment>
<dbReference type="Gene3D" id="3.30.2350.20">
    <property type="entry name" value="TruD, catalytic domain"/>
    <property type="match status" value="1"/>
</dbReference>
<dbReference type="EC" id="5.4.99.27" evidence="4"/>
<name>A0A411PEY8_9GAMM</name>
<dbReference type="OrthoDB" id="1550679at2"/>
<accession>A0A411PEY8</accession>
<dbReference type="Gene3D" id="3.30.2340.10">
    <property type="entry name" value="TruD, insertion domain"/>
    <property type="match status" value="1"/>
</dbReference>
<dbReference type="InterPro" id="IPR020119">
    <property type="entry name" value="PsdUridine_synth_TruD_CS"/>
</dbReference>